<dbReference type="GO" id="GO:0042026">
    <property type="term" value="P:protein refolding"/>
    <property type="evidence" value="ECO:0007669"/>
    <property type="project" value="TreeGrafter"/>
</dbReference>
<evidence type="ECO:0000313" key="7">
    <source>
        <dbReference type="Proteomes" id="UP001151699"/>
    </source>
</evidence>
<name>A0A9Q0S7G1_9DIPT</name>
<dbReference type="PANTHER" id="PTHR45640:SF13">
    <property type="entry name" value="HEAT SHOCK PROTEIN 22-RELATED"/>
    <property type="match status" value="1"/>
</dbReference>
<proteinExistence type="inferred from homology"/>
<dbReference type="Gene3D" id="2.60.40.790">
    <property type="match status" value="1"/>
</dbReference>
<comment type="caution">
    <text evidence="6">The sequence shown here is derived from an EMBL/GenBank/DDBJ whole genome shotgun (WGS) entry which is preliminary data.</text>
</comment>
<dbReference type="CDD" id="cd06526">
    <property type="entry name" value="metazoan_ACD"/>
    <property type="match status" value="1"/>
</dbReference>
<evidence type="ECO:0000256" key="2">
    <source>
        <dbReference type="PROSITE-ProRule" id="PRU00285"/>
    </source>
</evidence>
<evidence type="ECO:0000256" key="4">
    <source>
        <dbReference type="SAM" id="MobiDB-lite"/>
    </source>
</evidence>
<dbReference type="Pfam" id="PF00011">
    <property type="entry name" value="HSP20"/>
    <property type="match status" value="1"/>
</dbReference>
<gene>
    <name evidence="6" type="primary">Hsp26_0</name>
    <name evidence="6" type="ORF">Bhyg_02097</name>
</gene>
<dbReference type="Proteomes" id="UP001151699">
    <property type="component" value="Chromosome A"/>
</dbReference>
<dbReference type="PANTHER" id="PTHR45640">
    <property type="entry name" value="HEAT SHOCK PROTEIN HSP-12.2-RELATED"/>
    <property type="match status" value="1"/>
</dbReference>
<dbReference type="SUPFAM" id="SSF49764">
    <property type="entry name" value="HSP20-like chaperones"/>
    <property type="match status" value="1"/>
</dbReference>
<dbReference type="OrthoDB" id="1431247at2759"/>
<dbReference type="GO" id="GO:0051082">
    <property type="term" value="F:unfolded protein binding"/>
    <property type="evidence" value="ECO:0007669"/>
    <property type="project" value="TreeGrafter"/>
</dbReference>
<dbReference type="GO" id="GO:0005737">
    <property type="term" value="C:cytoplasm"/>
    <property type="evidence" value="ECO:0007669"/>
    <property type="project" value="TreeGrafter"/>
</dbReference>
<accession>A0A9Q0S7G1</accession>
<evidence type="ECO:0000259" key="5">
    <source>
        <dbReference type="PROSITE" id="PS01031"/>
    </source>
</evidence>
<keyword evidence="7" id="KW-1185">Reference proteome</keyword>
<protein>
    <submittedName>
        <fullName evidence="6">Heat shock protein 26</fullName>
    </submittedName>
</protein>
<feature type="domain" description="SHSP" evidence="5">
    <location>
        <begin position="163"/>
        <end position="273"/>
    </location>
</feature>
<evidence type="ECO:0000256" key="1">
    <source>
        <dbReference type="ARBA" id="ARBA00023016"/>
    </source>
</evidence>
<feature type="compositionally biased region" description="Basic and acidic residues" evidence="4">
    <location>
        <begin position="25"/>
        <end position="45"/>
    </location>
</feature>
<dbReference type="InterPro" id="IPR001436">
    <property type="entry name" value="Alpha-crystallin/sHSP_animal"/>
</dbReference>
<keyword evidence="1 6" id="KW-0346">Stress response</keyword>
<reference evidence="6" key="1">
    <citation type="submission" date="2022-07" db="EMBL/GenBank/DDBJ databases">
        <authorList>
            <person name="Trinca V."/>
            <person name="Uliana J.V.C."/>
            <person name="Torres T.T."/>
            <person name="Ward R.J."/>
            <person name="Monesi N."/>
        </authorList>
    </citation>
    <scope>NUCLEOTIDE SEQUENCE</scope>
    <source>
        <strain evidence="6">HSMRA1968</strain>
        <tissue evidence="6">Whole embryos</tissue>
    </source>
</reference>
<feature type="compositionally biased region" description="Polar residues" evidence="4">
    <location>
        <begin position="48"/>
        <end position="60"/>
    </location>
</feature>
<dbReference type="GO" id="GO:0005634">
    <property type="term" value="C:nucleus"/>
    <property type="evidence" value="ECO:0007669"/>
    <property type="project" value="TreeGrafter"/>
</dbReference>
<evidence type="ECO:0000256" key="3">
    <source>
        <dbReference type="RuleBase" id="RU003616"/>
    </source>
</evidence>
<feature type="region of interest" description="Disordered" evidence="4">
    <location>
        <begin position="280"/>
        <end position="308"/>
    </location>
</feature>
<comment type="similarity">
    <text evidence="2 3">Belongs to the small heat shock protein (HSP20) family.</text>
</comment>
<evidence type="ECO:0000313" key="6">
    <source>
        <dbReference type="EMBL" id="KAJ6646883.1"/>
    </source>
</evidence>
<dbReference type="PRINTS" id="PR00299">
    <property type="entry name" value="ACRYSTALLIN"/>
</dbReference>
<dbReference type="InterPro" id="IPR002068">
    <property type="entry name" value="A-crystallin/Hsp20_dom"/>
</dbReference>
<dbReference type="GO" id="GO:0009408">
    <property type="term" value="P:response to heat"/>
    <property type="evidence" value="ECO:0007669"/>
    <property type="project" value="TreeGrafter"/>
</dbReference>
<organism evidence="6 7">
    <name type="scientific">Pseudolycoriella hygida</name>
    <dbReference type="NCBI Taxonomy" id="35572"/>
    <lineage>
        <taxon>Eukaryota</taxon>
        <taxon>Metazoa</taxon>
        <taxon>Ecdysozoa</taxon>
        <taxon>Arthropoda</taxon>
        <taxon>Hexapoda</taxon>
        <taxon>Insecta</taxon>
        <taxon>Pterygota</taxon>
        <taxon>Neoptera</taxon>
        <taxon>Endopterygota</taxon>
        <taxon>Diptera</taxon>
        <taxon>Nematocera</taxon>
        <taxon>Sciaroidea</taxon>
        <taxon>Sciaridae</taxon>
        <taxon>Pseudolycoriella</taxon>
    </lineage>
</organism>
<dbReference type="InterPro" id="IPR008978">
    <property type="entry name" value="HSP20-like_chaperone"/>
</dbReference>
<feature type="compositionally biased region" description="Polar residues" evidence="4">
    <location>
        <begin position="1"/>
        <end position="15"/>
    </location>
</feature>
<sequence length="308" mass="34791">MDEISSSPRKFQDQSIRMRPYFIPERSRTKSESTDTKYNHIDSYDVHSGTSSGKDDSFTSQNDTMMDTSCDNICSSNAYGSATTPPIILCFKEETFVKMSLLPLLLELADDVSPFHRASHFGYGIDPDNLTLISSPSCIRRSCIMPYRRRRNAIDCQRRRQSRIKDMCNGQTKLQTIGKDGFQVCIDVEDFAPNEISVKTVDNNEIVVEAKHEERQDDHGYISRQFTRRYTLPEGYNIKDVASKLSSDGILTVHAPPVERTDDGSKVRVIQIQQTGPAIENVAKDSVTSEENDEIAEKGQKKRGKKAD</sequence>
<feature type="region of interest" description="Disordered" evidence="4">
    <location>
        <begin position="1"/>
        <end position="60"/>
    </location>
</feature>
<dbReference type="AlphaFoldDB" id="A0A9Q0S7G1"/>
<dbReference type="EMBL" id="WJQU01000001">
    <property type="protein sequence ID" value="KAJ6646883.1"/>
    <property type="molecule type" value="Genomic_DNA"/>
</dbReference>
<dbReference type="PROSITE" id="PS01031">
    <property type="entry name" value="SHSP"/>
    <property type="match status" value="1"/>
</dbReference>